<dbReference type="Pfam" id="PF04328">
    <property type="entry name" value="Sel_put"/>
    <property type="match status" value="1"/>
</dbReference>
<keyword evidence="2" id="KW-1185">Reference proteome</keyword>
<dbReference type="RefSeq" id="WP_382342596.1">
    <property type="nucleotide sequence ID" value="NZ_JBHSAB010000014.1"/>
</dbReference>
<sequence>MFTMLWRFIRQVSGDDAYERYLDHHKRAHPDIRPLDRKLFFKREQEKKWSGINRCC</sequence>
<gene>
    <name evidence="1" type="ORF">ACFORL_07330</name>
</gene>
<proteinExistence type="predicted"/>
<dbReference type="InterPro" id="IPR007423">
    <property type="entry name" value="Sel_put"/>
</dbReference>
<protein>
    <submittedName>
        <fullName evidence="1">YbdD/YjiX family protein</fullName>
    </submittedName>
</protein>
<accession>A0ABV8CFZ7</accession>
<organism evidence="1 2">
    <name type="scientific">Legionella dresdenensis</name>
    <dbReference type="NCBI Taxonomy" id="450200"/>
    <lineage>
        <taxon>Bacteria</taxon>
        <taxon>Pseudomonadati</taxon>
        <taxon>Pseudomonadota</taxon>
        <taxon>Gammaproteobacteria</taxon>
        <taxon>Legionellales</taxon>
        <taxon>Legionellaceae</taxon>
        <taxon>Legionella</taxon>
    </lineage>
</organism>
<dbReference type="Proteomes" id="UP001595758">
    <property type="component" value="Unassembled WGS sequence"/>
</dbReference>
<comment type="caution">
    <text evidence="1">The sequence shown here is derived from an EMBL/GenBank/DDBJ whole genome shotgun (WGS) entry which is preliminary data.</text>
</comment>
<evidence type="ECO:0000313" key="1">
    <source>
        <dbReference type="EMBL" id="MFC3908887.1"/>
    </source>
</evidence>
<reference evidence="2" key="1">
    <citation type="journal article" date="2019" name="Int. J. Syst. Evol. Microbiol.">
        <title>The Global Catalogue of Microorganisms (GCM) 10K type strain sequencing project: providing services to taxonomists for standard genome sequencing and annotation.</title>
        <authorList>
            <consortium name="The Broad Institute Genomics Platform"/>
            <consortium name="The Broad Institute Genome Sequencing Center for Infectious Disease"/>
            <person name="Wu L."/>
            <person name="Ma J."/>
        </authorList>
    </citation>
    <scope>NUCLEOTIDE SEQUENCE [LARGE SCALE GENOMIC DNA]</scope>
    <source>
        <strain evidence="2">CCUG 59858</strain>
    </source>
</reference>
<evidence type="ECO:0000313" key="2">
    <source>
        <dbReference type="Proteomes" id="UP001595758"/>
    </source>
</evidence>
<dbReference type="EMBL" id="JBHSAB010000014">
    <property type="protein sequence ID" value="MFC3908887.1"/>
    <property type="molecule type" value="Genomic_DNA"/>
</dbReference>
<name>A0ABV8CFZ7_9GAMM</name>